<name>A0A937FH91_9CLOT</name>
<proteinExistence type="predicted"/>
<comment type="caution">
    <text evidence="1">The sequence shown here is derived from an EMBL/GenBank/DDBJ whole genome shotgun (WGS) entry which is preliminary data.</text>
</comment>
<keyword evidence="2" id="KW-1185">Reference proteome</keyword>
<reference evidence="1" key="1">
    <citation type="submission" date="2021-01" db="EMBL/GenBank/DDBJ databases">
        <title>Genome public.</title>
        <authorList>
            <person name="Liu C."/>
            <person name="Sun Q."/>
        </authorList>
    </citation>
    <scope>NUCLEOTIDE SEQUENCE</scope>
    <source>
        <strain evidence="1">YIM B02565</strain>
    </source>
</reference>
<dbReference type="AlphaFoldDB" id="A0A937FH91"/>
<protein>
    <submittedName>
        <fullName evidence="1">Uncharacterized protein</fullName>
    </submittedName>
</protein>
<accession>A0A937FH91</accession>
<gene>
    <name evidence="1" type="ORF">JK634_09000</name>
</gene>
<evidence type="ECO:0000313" key="1">
    <source>
        <dbReference type="EMBL" id="MBL4931942.1"/>
    </source>
</evidence>
<organism evidence="1 2">
    <name type="scientific">Clostridium paridis</name>
    <dbReference type="NCBI Taxonomy" id="2803863"/>
    <lineage>
        <taxon>Bacteria</taxon>
        <taxon>Bacillati</taxon>
        <taxon>Bacillota</taxon>
        <taxon>Clostridia</taxon>
        <taxon>Eubacteriales</taxon>
        <taxon>Clostridiaceae</taxon>
        <taxon>Clostridium</taxon>
    </lineage>
</organism>
<evidence type="ECO:0000313" key="2">
    <source>
        <dbReference type="Proteomes" id="UP000623681"/>
    </source>
</evidence>
<sequence>MSENILHGYNTINNSNVKLTPCTGIPAESSKRTPTIGSCIGVLYECGNKNPNTSFCKECGSTVYCVHNGRLIADTKNYILVNHYKLDSAGSPKEETRIFYKYQRYPHVVDYKVTPDLPKTDPRYCKDFRSKSIPGIIPSNAVGIEFYKDPVKKIKDIKNGRYVFWLESDETRHCVINNANMSKVFRVYYYHYKKPSCNPSGGIPRLEAELTCKDNVIWVFKLTKKDHKFVEKC</sequence>
<dbReference type="RefSeq" id="WP_202767322.1">
    <property type="nucleotide sequence ID" value="NZ_JAESWA010000022.1"/>
</dbReference>
<dbReference type="Proteomes" id="UP000623681">
    <property type="component" value="Unassembled WGS sequence"/>
</dbReference>
<dbReference type="EMBL" id="JAESWA010000022">
    <property type="protein sequence ID" value="MBL4931942.1"/>
    <property type="molecule type" value="Genomic_DNA"/>
</dbReference>